<dbReference type="Pfam" id="PF25198">
    <property type="entry name" value="Spore_GerAC_N"/>
    <property type="match status" value="1"/>
</dbReference>
<accession>A0A3A1VJ01</accession>
<keyword evidence="4" id="KW-0732">Signal</keyword>
<dbReference type="OrthoDB" id="2380468at2"/>
<dbReference type="PANTHER" id="PTHR35789">
    <property type="entry name" value="SPORE GERMINATION PROTEIN B3"/>
    <property type="match status" value="1"/>
</dbReference>
<dbReference type="InterPro" id="IPR038501">
    <property type="entry name" value="Spore_GerAC_C_sf"/>
</dbReference>
<gene>
    <name evidence="10" type="ORF">D3P08_02605</name>
</gene>
<keyword evidence="6" id="KW-0564">Palmitate</keyword>
<evidence type="ECO:0000256" key="6">
    <source>
        <dbReference type="ARBA" id="ARBA00023139"/>
    </source>
</evidence>
<evidence type="ECO:0000256" key="7">
    <source>
        <dbReference type="ARBA" id="ARBA00023288"/>
    </source>
</evidence>
<protein>
    <submittedName>
        <fullName evidence="10">Ger(X)C family spore germination protein</fullName>
    </submittedName>
</protein>
<comment type="subcellular location">
    <subcellularLocation>
        <location evidence="1">Membrane</location>
        <topology evidence="1">Lipid-anchor</topology>
    </subcellularLocation>
</comment>
<dbReference type="InterPro" id="IPR046953">
    <property type="entry name" value="Spore_GerAC-like_C"/>
</dbReference>
<keyword evidence="3" id="KW-0309">Germination</keyword>
<dbReference type="Gene3D" id="3.30.300.210">
    <property type="entry name" value="Nutrient germinant receptor protein C, domain 3"/>
    <property type="match status" value="1"/>
</dbReference>
<dbReference type="GO" id="GO:0009847">
    <property type="term" value="P:spore germination"/>
    <property type="evidence" value="ECO:0007669"/>
    <property type="project" value="InterPro"/>
</dbReference>
<dbReference type="InterPro" id="IPR008844">
    <property type="entry name" value="Spore_GerAC-like"/>
</dbReference>
<keyword evidence="5" id="KW-0472">Membrane</keyword>
<proteinExistence type="inferred from homology"/>
<evidence type="ECO:0000256" key="5">
    <source>
        <dbReference type="ARBA" id="ARBA00023136"/>
    </source>
</evidence>
<reference evidence="10 11" key="1">
    <citation type="submission" date="2018-09" db="EMBL/GenBank/DDBJ databases">
        <title>Paenibacillus aracenensis nov. sp. isolated from a cave in southern Spain.</title>
        <authorList>
            <person name="Jurado V."/>
            <person name="Gutierrez-Patricio S."/>
            <person name="Gonzalez-Pimentel J.L."/>
            <person name="Miller A.Z."/>
            <person name="Laiz L."/>
            <person name="Saiz-Jimenez C."/>
        </authorList>
    </citation>
    <scope>NUCLEOTIDE SEQUENCE [LARGE SCALE GENOMIC DNA]</scope>
    <source>
        <strain evidence="10 11">DSM 22867</strain>
    </source>
</reference>
<feature type="domain" description="Spore germination protein N-terminal" evidence="9">
    <location>
        <begin position="23"/>
        <end position="199"/>
    </location>
</feature>
<comment type="similarity">
    <text evidence="2">Belongs to the GerABKC lipoprotein family.</text>
</comment>
<dbReference type="AlphaFoldDB" id="A0A3A1VJ01"/>
<evidence type="ECO:0000256" key="3">
    <source>
        <dbReference type="ARBA" id="ARBA00022544"/>
    </source>
</evidence>
<dbReference type="RefSeq" id="WP_119597842.1">
    <property type="nucleotide sequence ID" value="NZ_QXQA01000001.1"/>
</dbReference>
<dbReference type="EMBL" id="QXQA01000001">
    <property type="protein sequence ID" value="RIX60467.1"/>
    <property type="molecule type" value="Genomic_DNA"/>
</dbReference>
<evidence type="ECO:0000259" key="9">
    <source>
        <dbReference type="Pfam" id="PF25198"/>
    </source>
</evidence>
<dbReference type="GO" id="GO:0016020">
    <property type="term" value="C:membrane"/>
    <property type="evidence" value="ECO:0007669"/>
    <property type="project" value="UniProtKB-SubCell"/>
</dbReference>
<comment type="caution">
    <text evidence="10">The sequence shown here is derived from an EMBL/GenBank/DDBJ whole genome shotgun (WGS) entry which is preliminary data.</text>
</comment>
<keyword evidence="11" id="KW-1185">Reference proteome</keyword>
<organism evidence="10 11">
    <name type="scientific">Paenibacillus nanensis</name>
    <dbReference type="NCBI Taxonomy" id="393251"/>
    <lineage>
        <taxon>Bacteria</taxon>
        <taxon>Bacillati</taxon>
        <taxon>Bacillota</taxon>
        <taxon>Bacilli</taxon>
        <taxon>Bacillales</taxon>
        <taxon>Paenibacillaceae</taxon>
        <taxon>Paenibacillus</taxon>
    </lineage>
</organism>
<evidence type="ECO:0000259" key="8">
    <source>
        <dbReference type="Pfam" id="PF05504"/>
    </source>
</evidence>
<dbReference type="InterPro" id="IPR057336">
    <property type="entry name" value="GerAC_N"/>
</dbReference>
<dbReference type="Proteomes" id="UP000266482">
    <property type="component" value="Unassembled WGS sequence"/>
</dbReference>
<sequence length="387" mass="44244">MLRFGKAAIASAVFALLLSGCWDLKDLQEVNYVRALGFDLKGKEFIVYAQMLDFSSIAKAEGGKGQQAPAWIGIGRGETLTDAFSDVYRTAQLRLFYGHVSAIVIGEKLLENRDKLKEIYEVLSRYFEIRYTPWIFGTAQPVDKLLAVTSLFSFSQNVTVMHQPQETYKQRSFIRPITMRQFNVDLREPGKTTLLPSLAVSENSMKRGEKSTGMLEMNGAYIINSKDQYRGWVSYETIKGIPWVEPETIRAPVILKSKGEIEASLFLERPKIKIKPHIENGLATYTMRVELTGNMTEMVKPMTESDIERKAEEEVRREILSVFREGLKRKADLLQLEQALYRQNVREWKRLSSQGLAEPKADSLKDVKVIVKVNRTGKTKSRDVERW</sequence>
<evidence type="ECO:0000313" key="10">
    <source>
        <dbReference type="EMBL" id="RIX60467.1"/>
    </source>
</evidence>
<name>A0A3A1VJ01_9BACL</name>
<keyword evidence="7" id="KW-0449">Lipoprotein</keyword>
<evidence type="ECO:0000256" key="2">
    <source>
        <dbReference type="ARBA" id="ARBA00007886"/>
    </source>
</evidence>
<feature type="domain" description="Spore germination GerAC-like C-terminal" evidence="8">
    <location>
        <begin position="218"/>
        <end position="377"/>
    </location>
</feature>
<evidence type="ECO:0000256" key="1">
    <source>
        <dbReference type="ARBA" id="ARBA00004635"/>
    </source>
</evidence>
<dbReference type="PANTHER" id="PTHR35789:SF1">
    <property type="entry name" value="SPORE GERMINATION PROTEIN B3"/>
    <property type="match status" value="1"/>
</dbReference>
<dbReference type="PROSITE" id="PS51257">
    <property type="entry name" value="PROKAR_LIPOPROTEIN"/>
    <property type="match status" value="1"/>
</dbReference>
<dbReference type="NCBIfam" id="TIGR02887">
    <property type="entry name" value="spore_ger_x_C"/>
    <property type="match status" value="1"/>
</dbReference>
<evidence type="ECO:0000256" key="4">
    <source>
        <dbReference type="ARBA" id="ARBA00022729"/>
    </source>
</evidence>
<evidence type="ECO:0000313" key="11">
    <source>
        <dbReference type="Proteomes" id="UP000266482"/>
    </source>
</evidence>
<dbReference type="Pfam" id="PF05504">
    <property type="entry name" value="Spore_GerAC"/>
    <property type="match status" value="1"/>
</dbReference>